<dbReference type="EMBL" id="MTEI01000001">
    <property type="protein sequence ID" value="OQW90012.1"/>
    <property type="molecule type" value="Genomic_DNA"/>
</dbReference>
<accession>A0A1W9KZ45</accession>
<evidence type="ECO:0000313" key="3">
    <source>
        <dbReference type="Proteomes" id="UP000192505"/>
    </source>
</evidence>
<evidence type="ECO:0000259" key="1">
    <source>
        <dbReference type="Pfam" id="PF03886"/>
    </source>
</evidence>
<name>A0A1W9KZ45_9BURK</name>
<dbReference type="InterPro" id="IPR005586">
    <property type="entry name" value="ABC_trans_aux"/>
</dbReference>
<gene>
    <name evidence="2" type="ORF">BWK72_01910</name>
</gene>
<sequence length="221" mass="23439">MRLMNLSLLKNHLVTSAAQRLKPALGRCLVALTLTTLAACASRAPEPTLYLLRSDPPPGVQVPASVSHVASDARHAWQLMLPVRVPAYLDRTALLLPQGANGVQPSSTRRWAEPLANSVPRVLAQDLNALLGEGAVWTSPLPPSVVVQGQLRVELLAFDVAANGEAVTLKARWTTAGATAAARQHLRSFTVPSATPETDGLVGAHRLALWQLAQAIAATLE</sequence>
<proteinExistence type="predicted"/>
<feature type="domain" description="ABC-type transport auxiliary lipoprotein component" evidence="1">
    <location>
        <begin position="65"/>
        <end position="217"/>
    </location>
</feature>
<evidence type="ECO:0000313" key="2">
    <source>
        <dbReference type="EMBL" id="OQW90012.1"/>
    </source>
</evidence>
<dbReference type="AlphaFoldDB" id="A0A1W9KZ45"/>
<dbReference type="Pfam" id="PF03886">
    <property type="entry name" value="ABC_trans_aux"/>
    <property type="match status" value="1"/>
</dbReference>
<reference evidence="2 3" key="1">
    <citation type="submission" date="2017-01" db="EMBL/GenBank/DDBJ databases">
        <title>Novel large sulfur bacteria in the metagenomes of groundwater-fed chemosynthetic microbial mats in the Lake Huron basin.</title>
        <authorList>
            <person name="Sharrar A.M."/>
            <person name="Flood B.E."/>
            <person name="Bailey J.V."/>
            <person name="Jones D.S."/>
            <person name="Biddanda B."/>
            <person name="Ruberg S.A."/>
            <person name="Marcus D.N."/>
            <person name="Dick G.J."/>
        </authorList>
    </citation>
    <scope>NUCLEOTIDE SEQUENCE [LARGE SCALE GENOMIC DNA]</scope>
    <source>
        <strain evidence="2">A7</strain>
    </source>
</reference>
<dbReference type="SUPFAM" id="SSF159594">
    <property type="entry name" value="XCC0632-like"/>
    <property type="match status" value="1"/>
</dbReference>
<comment type="caution">
    <text evidence="2">The sequence shown here is derived from an EMBL/GenBank/DDBJ whole genome shotgun (WGS) entry which is preliminary data.</text>
</comment>
<protein>
    <recommendedName>
        <fullName evidence="1">ABC-type transport auxiliary lipoprotein component domain-containing protein</fullName>
    </recommendedName>
</protein>
<organism evidence="2 3">
    <name type="scientific">Rhodoferax ferrireducens</name>
    <dbReference type="NCBI Taxonomy" id="192843"/>
    <lineage>
        <taxon>Bacteria</taxon>
        <taxon>Pseudomonadati</taxon>
        <taxon>Pseudomonadota</taxon>
        <taxon>Betaproteobacteria</taxon>
        <taxon>Burkholderiales</taxon>
        <taxon>Comamonadaceae</taxon>
        <taxon>Rhodoferax</taxon>
    </lineage>
</organism>
<dbReference type="Proteomes" id="UP000192505">
    <property type="component" value="Unassembled WGS sequence"/>
</dbReference>
<dbReference type="Gene3D" id="3.40.50.10610">
    <property type="entry name" value="ABC-type transport auxiliary lipoprotein component"/>
    <property type="match status" value="1"/>
</dbReference>